<comment type="caution">
    <text evidence="1">The sequence shown here is derived from an EMBL/GenBank/DDBJ whole genome shotgun (WGS) entry which is preliminary data.</text>
</comment>
<sequence length="123" mass="13311">MSTDPYTALAAAFREQAWSKTKEALSGTAAELGTVTSTGLKLDHFKHEIGDYYVAEFPGTLKLPELEWTGGVTEKKERFVFDPSETEEVVLKPVYKPGDRVLVIPLNGGHDAVVLCKVVSAGG</sequence>
<accession>A0A5D0CVC1</accession>
<keyword evidence="2" id="KW-1185">Reference proteome</keyword>
<dbReference type="OrthoDB" id="2678554at2"/>
<dbReference type="RefSeq" id="WP_148451419.1">
    <property type="nucleotide sequence ID" value="NZ_VSDO01000002.1"/>
</dbReference>
<name>A0A5D0CVC1_9BACL</name>
<evidence type="ECO:0000313" key="2">
    <source>
        <dbReference type="Proteomes" id="UP000325218"/>
    </source>
</evidence>
<protein>
    <recommendedName>
        <fullName evidence="3">DUF2577 domain-containing protein</fullName>
    </recommendedName>
</protein>
<gene>
    <name evidence="1" type="ORF">FRY98_08905</name>
</gene>
<proteinExistence type="predicted"/>
<dbReference type="Proteomes" id="UP000325218">
    <property type="component" value="Unassembled WGS sequence"/>
</dbReference>
<dbReference type="EMBL" id="VSDO01000002">
    <property type="protein sequence ID" value="TYA12817.1"/>
    <property type="molecule type" value="Genomic_DNA"/>
</dbReference>
<dbReference type="AlphaFoldDB" id="A0A5D0CVC1"/>
<organism evidence="1 2">
    <name type="scientific">Paenibacillus faecis</name>
    <dbReference type="NCBI Taxonomy" id="862114"/>
    <lineage>
        <taxon>Bacteria</taxon>
        <taxon>Bacillati</taxon>
        <taxon>Bacillota</taxon>
        <taxon>Bacilli</taxon>
        <taxon>Bacillales</taxon>
        <taxon>Paenibacillaceae</taxon>
        <taxon>Paenibacillus</taxon>
    </lineage>
</organism>
<evidence type="ECO:0000313" key="1">
    <source>
        <dbReference type="EMBL" id="TYA12817.1"/>
    </source>
</evidence>
<evidence type="ECO:0008006" key="3">
    <source>
        <dbReference type="Google" id="ProtNLM"/>
    </source>
</evidence>
<reference evidence="1 2" key="1">
    <citation type="submission" date="2019-08" db="EMBL/GenBank/DDBJ databases">
        <title>Genome sequencing of Paenibacillus faecis DSM 23593(T).</title>
        <authorList>
            <person name="Kook J.-K."/>
            <person name="Park S.-N."/>
            <person name="Lim Y.K."/>
        </authorList>
    </citation>
    <scope>NUCLEOTIDE SEQUENCE [LARGE SCALE GENOMIC DNA]</scope>
    <source>
        <strain evidence="1 2">DSM 23593</strain>
    </source>
</reference>